<organism evidence="1 2">
    <name type="scientific">Adineta steineri</name>
    <dbReference type="NCBI Taxonomy" id="433720"/>
    <lineage>
        <taxon>Eukaryota</taxon>
        <taxon>Metazoa</taxon>
        <taxon>Spiralia</taxon>
        <taxon>Gnathifera</taxon>
        <taxon>Rotifera</taxon>
        <taxon>Eurotatoria</taxon>
        <taxon>Bdelloidea</taxon>
        <taxon>Adinetida</taxon>
        <taxon>Adinetidae</taxon>
        <taxon>Adineta</taxon>
    </lineage>
</organism>
<proteinExistence type="predicted"/>
<name>A0A820IXM8_9BILA</name>
<reference evidence="1" key="1">
    <citation type="submission" date="2021-02" db="EMBL/GenBank/DDBJ databases">
        <authorList>
            <person name="Nowell W R."/>
        </authorList>
    </citation>
    <scope>NUCLEOTIDE SEQUENCE</scope>
</reference>
<dbReference type="Proteomes" id="UP000663868">
    <property type="component" value="Unassembled WGS sequence"/>
</dbReference>
<sequence length="66" mass="7324">MTEDHQSIAGTLLVTPNAVMFDPDVLDPLVKEHGIDKYGLIIRMNLLAGIALYDDLAIYEHKATSR</sequence>
<gene>
    <name evidence="1" type="ORF">KXQ929_LOCUS46449</name>
</gene>
<dbReference type="AlphaFoldDB" id="A0A820IXM8"/>
<dbReference type="EMBL" id="CAJOBB010015506">
    <property type="protein sequence ID" value="CAF4317718.1"/>
    <property type="molecule type" value="Genomic_DNA"/>
</dbReference>
<feature type="non-terminal residue" evidence="1">
    <location>
        <position position="1"/>
    </location>
</feature>
<evidence type="ECO:0000313" key="1">
    <source>
        <dbReference type="EMBL" id="CAF4317718.1"/>
    </source>
</evidence>
<evidence type="ECO:0000313" key="2">
    <source>
        <dbReference type="Proteomes" id="UP000663868"/>
    </source>
</evidence>
<accession>A0A820IXM8</accession>
<comment type="caution">
    <text evidence="1">The sequence shown here is derived from an EMBL/GenBank/DDBJ whole genome shotgun (WGS) entry which is preliminary data.</text>
</comment>
<protein>
    <submittedName>
        <fullName evidence="1">Uncharacterized protein</fullName>
    </submittedName>
</protein>